<organism evidence="13 14">
    <name type="scientific">Zestomonas insulae</name>
    <dbReference type="NCBI Taxonomy" id="2809017"/>
    <lineage>
        <taxon>Bacteria</taxon>
        <taxon>Pseudomonadati</taxon>
        <taxon>Pseudomonadota</taxon>
        <taxon>Gammaproteobacteria</taxon>
        <taxon>Pseudomonadales</taxon>
        <taxon>Pseudomonadaceae</taxon>
        <taxon>Zestomonas</taxon>
    </lineage>
</organism>
<dbReference type="NCBIfam" id="NF004887">
    <property type="entry name" value="PRK06249.1"/>
    <property type="match status" value="1"/>
</dbReference>
<dbReference type="InterPro" id="IPR013332">
    <property type="entry name" value="KPR_N"/>
</dbReference>
<accession>A0ABS2I9E3</accession>
<evidence type="ECO:0000256" key="7">
    <source>
        <dbReference type="ARBA" id="ARBA00023002"/>
    </source>
</evidence>
<dbReference type="PANTHER" id="PTHR21708:SF26">
    <property type="entry name" value="2-DEHYDROPANTOATE 2-REDUCTASE"/>
    <property type="match status" value="1"/>
</dbReference>
<dbReference type="Gene3D" id="1.10.1040.10">
    <property type="entry name" value="N-(1-d-carboxylethyl)-l-norvaline Dehydrogenase, domain 2"/>
    <property type="match status" value="1"/>
</dbReference>
<name>A0ABS2I9E3_9GAMM</name>
<dbReference type="InterPro" id="IPR008927">
    <property type="entry name" value="6-PGluconate_DH-like_C_sf"/>
</dbReference>
<evidence type="ECO:0000313" key="14">
    <source>
        <dbReference type="Proteomes" id="UP000717995"/>
    </source>
</evidence>
<evidence type="ECO:0000313" key="13">
    <source>
        <dbReference type="EMBL" id="MBM7059400.1"/>
    </source>
</evidence>
<dbReference type="NCBIfam" id="TIGR00745">
    <property type="entry name" value="apbA_panE"/>
    <property type="match status" value="1"/>
</dbReference>
<evidence type="ECO:0000256" key="6">
    <source>
        <dbReference type="ARBA" id="ARBA00022857"/>
    </source>
</evidence>
<evidence type="ECO:0000256" key="1">
    <source>
        <dbReference type="ARBA" id="ARBA00004994"/>
    </source>
</evidence>
<comment type="caution">
    <text evidence="13">The sequence shown here is derived from an EMBL/GenBank/DDBJ whole genome shotgun (WGS) entry which is preliminary data.</text>
</comment>
<comment type="pathway">
    <text evidence="1 10">Cofactor biosynthesis; (R)-pantothenate biosynthesis; (R)-pantoate from 3-methyl-2-oxobutanoate: step 2/2.</text>
</comment>
<comment type="function">
    <text evidence="10">Catalyzes the NADPH-dependent reduction of ketopantoate into pantoic acid.</text>
</comment>
<dbReference type="Gene3D" id="3.40.50.720">
    <property type="entry name" value="NAD(P)-binding Rossmann-like Domain"/>
    <property type="match status" value="1"/>
</dbReference>
<dbReference type="InterPro" id="IPR003710">
    <property type="entry name" value="ApbA"/>
</dbReference>
<dbReference type="Pfam" id="PF02558">
    <property type="entry name" value="ApbA"/>
    <property type="match status" value="1"/>
</dbReference>
<keyword evidence="14" id="KW-1185">Reference proteome</keyword>
<evidence type="ECO:0000256" key="3">
    <source>
        <dbReference type="ARBA" id="ARBA00013014"/>
    </source>
</evidence>
<protein>
    <recommendedName>
        <fullName evidence="4 10">2-dehydropantoate 2-reductase</fullName>
        <ecNumber evidence="3 10">1.1.1.169</ecNumber>
    </recommendedName>
    <alternativeName>
        <fullName evidence="8 10">Ketopantoate reductase</fullName>
    </alternativeName>
</protein>
<dbReference type="EMBL" id="JAFEUP010000001">
    <property type="protein sequence ID" value="MBM7059400.1"/>
    <property type="molecule type" value="Genomic_DNA"/>
</dbReference>
<dbReference type="PANTHER" id="PTHR21708">
    <property type="entry name" value="PROBABLE 2-DEHYDROPANTOATE 2-REDUCTASE"/>
    <property type="match status" value="1"/>
</dbReference>
<evidence type="ECO:0000256" key="9">
    <source>
        <dbReference type="ARBA" id="ARBA00048793"/>
    </source>
</evidence>
<dbReference type="GO" id="GO:0008677">
    <property type="term" value="F:2-dehydropantoate 2-reductase activity"/>
    <property type="evidence" value="ECO:0007669"/>
    <property type="project" value="UniProtKB-EC"/>
</dbReference>
<evidence type="ECO:0000256" key="4">
    <source>
        <dbReference type="ARBA" id="ARBA00019465"/>
    </source>
</evidence>
<keyword evidence="6 10" id="KW-0521">NADP</keyword>
<keyword evidence="5 10" id="KW-0566">Pantothenate biosynthesis</keyword>
<dbReference type="SUPFAM" id="SSF51735">
    <property type="entry name" value="NAD(P)-binding Rossmann-fold domains"/>
    <property type="match status" value="1"/>
</dbReference>
<dbReference type="InterPro" id="IPR051402">
    <property type="entry name" value="KPR-Related"/>
</dbReference>
<evidence type="ECO:0000256" key="8">
    <source>
        <dbReference type="ARBA" id="ARBA00032024"/>
    </source>
</evidence>
<dbReference type="InterPro" id="IPR013752">
    <property type="entry name" value="KPA_reductase"/>
</dbReference>
<keyword evidence="7 10" id="KW-0560">Oxidoreductase</keyword>
<comment type="catalytic activity">
    <reaction evidence="9 10">
        <text>(R)-pantoate + NADP(+) = 2-dehydropantoate + NADPH + H(+)</text>
        <dbReference type="Rhea" id="RHEA:16233"/>
        <dbReference type="ChEBI" id="CHEBI:11561"/>
        <dbReference type="ChEBI" id="CHEBI:15378"/>
        <dbReference type="ChEBI" id="CHEBI:15980"/>
        <dbReference type="ChEBI" id="CHEBI:57783"/>
        <dbReference type="ChEBI" id="CHEBI:58349"/>
        <dbReference type="EC" id="1.1.1.169"/>
    </reaction>
</comment>
<evidence type="ECO:0000256" key="5">
    <source>
        <dbReference type="ARBA" id="ARBA00022655"/>
    </source>
</evidence>
<proteinExistence type="inferred from homology"/>
<evidence type="ECO:0000256" key="10">
    <source>
        <dbReference type="RuleBase" id="RU362068"/>
    </source>
</evidence>
<feature type="domain" description="Ketopantoate reductase N-terminal" evidence="11">
    <location>
        <begin position="9"/>
        <end position="158"/>
    </location>
</feature>
<comment type="similarity">
    <text evidence="2 10">Belongs to the ketopantoate reductase family.</text>
</comment>
<dbReference type="InterPro" id="IPR013328">
    <property type="entry name" value="6PGD_dom2"/>
</dbReference>
<evidence type="ECO:0000256" key="2">
    <source>
        <dbReference type="ARBA" id="ARBA00007870"/>
    </source>
</evidence>
<feature type="domain" description="Ketopantoate reductase C-terminal" evidence="12">
    <location>
        <begin position="190"/>
        <end position="310"/>
    </location>
</feature>
<evidence type="ECO:0000259" key="11">
    <source>
        <dbReference type="Pfam" id="PF02558"/>
    </source>
</evidence>
<gene>
    <name evidence="13" type="ORF">JQX08_01650</name>
</gene>
<dbReference type="EC" id="1.1.1.169" evidence="3 10"/>
<reference evidence="13 14" key="1">
    <citation type="submission" date="2021-02" db="EMBL/GenBank/DDBJ databases">
        <authorList>
            <person name="Lee D.-H."/>
        </authorList>
    </citation>
    <scope>NUCLEOTIDE SEQUENCE [LARGE SCALE GENOMIC DNA]</scope>
    <source>
        <strain evidence="13 14">UL073</strain>
    </source>
</reference>
<dbReference type="RefSeq" id="WP_204914248.1">
    <property type="nucleotide sequence ID" value="NZ_JAFEUP010000001.1"/>
</dbReference>
<evidence type="ECO:0000259" key="12">
    <source>
        <dbReference type="Pfam" id="PF08546"/>
    </source>
</evidence>
<dbReference type="SUPFAM" id="SSF48179">
    <property type="entry name" value="6-phosphogluconate dehydrogenase C-terminal domain-like"/>
    <property type="match status" value="1"/>
</dbReference>
<sequence>MTETQRPRIGIIGTGAIGGFYGLLLARAGFDVHFLLRSEYDAVAERGLLLNSAVHGALTLHPVQAYRSAADLPPCDWLLVGTKTTSNPELAPVIAAAAAEGAKVVLLQNGLGVEEELRPLLPEGLHLLGGLCYICVHRDGPGVIEHQALGAVTFGYHSGPASTSEQQAIVEAAVALFSAAGIDAKGMANLGQARWLKLVWNVPYNGLAVLLDGGTTKLMKQADSRVLIGAIMDEVVQGAQACGHAVPENYAAQLLAATDRMADYLPSMYHDYTQRRPLELHAIYAAPLAAAAAAGCAMPRVEMLYQALRFLDEGNLD</sequence>
<dbReference type="Proteomes" id="UP000717995">
    <property type="component" value="Unassembled WGS sequence"/>
</dbReference>
<dbReference type="InterPro" id="IPR036291">
    <property type="entry name" value="NAD(P)-bd_dom_sf"/>
</dbReference>
<dbReference type="Pfam" id="PF08546">
    <property type="entry name" value="ApbA_C"/>
    <property type="match status" value="1"/>
</dbReference>